<dbReference type="Proteomes" id="UP001152519">
    <property type="component" value="Unassembled WGS sequence"/>
</dbReference>
<dbReference type="GO" id="GO:0016020">
    <property type="term" value="C:membrane"/>
    <property type="evidence" value="ECO:0007669"/>
    <property type="project" value="UniProtKB-SubCell"/>
</dbReference>
<evidence type="ECO:0000256" key="2">
    <source>
        <dbReference type="ARBA" id="ARBA00022692"/>
    </source>
</evidence>
<feature type="transmembrane region" description="Helical" evidence="5">
    <location>
        <begin position="318"/>
        <end position="342"/>
    </location>
</feature>
<evidence type="ECO:0000256" key="5">
    <source>
        <dbReference type="SAM" id="Phobius"/>
    </source>
</evidence>
<feature type="transmembrane region" description="Helical" evidence="5">
    <location>
        <begin position="208"/>
        <end position="229"/>
    </location>
</feature>
<dbReference type="AlphaFoldDB" id="A0A9W4GN42"/>
<evidence type="ECO:0000256" key="3">
    <source>
        <dbReference type="ARBA" id="ARBA00022989"/>
    </source>
</evidence>
<dbReference type="Pfam" id="PF00654">
    <property type="entry name" value="Voltage_CLC"/>
    <property type="match status" value="1"/>
</dbReference>
<dbReference type="EMBL" id="CAJSLV010000002">
    <property type="protein sequence ID" value="CAG6390941.1"/>
    <property type="molecule type" value="Genomic_DNA"/>
</dbReference>
<sequence>MSVVSFWFLAAVHKLENLLWTDWPHDLGDQHAPWWWPLPAAVVAGLGTSLVVLRFPGRGGHVPVAGLHSGGFTKGALPGVVLAALCCLPFGVVLGPEAPLIALGGGLALLFRDLARAPATQASTTLLGAAGAAAAIATIFGSPVVAAVILMEVAGVGGPQLFAVMLPALLSSGVGAIVFTGFGHWTGLKTGSLDAGLPAPPLLDTGDVVWSLLMGLVVGAVIHYVMVAGRHTAVLVAAHPLRNIVLCALAVGGCAAAYTGITGRSPTDVALSGQLTLSQLAADPHSWPVSALIAMLAFKSVAYAISLGSLRGGPIFPALFLGAAAGVLLAPLPGFGVVPAMAAGMAASTGAALRLPVSTVVLVALVLGHTGSLPVVILAAVTAFVTAELLPEGPAVPPFRPRGAARS</sequence>
<name>A0A9W4GN42_9ACTN</name>
<feature type="transmembrane region" description="Helical" evidence="5">
    <location>
        <begin position="34"/>
        <end position="55"/>
    </location>
</feature>
<gene>
    <name evidence="6" type="ORF">SCOCK_100007</name>
</gene>
<feature type="transmembrane region" description="Helical" evidence="5">
    <location>
        <begin position="76"/>
        <end position="94"/>
    </location>
</feature>
<dbReference type="PANTHER" id="PTHR43427">
    <property type="entry name" value="CHLORIDE CHANNEL PROTEIN CLC-E"/>
    <property type="match status" value="1"/>
</dbReference>
<accession>A0A9W4GN42</accession>
<proteinExistence type="predicted"/>
<feature type="transmembrane region" description="Helical" evidence="5">
    <location>
        <begin position="126"/>
        <end position="150"/>
    </location>
</feature>
<organism evidence="6 7">
    <name type="scientific">Actinacidiphila cocklensis</name>
    <dbReference type="NCBI Taxonomy" id="887465"/>
    <lineage>
        <taxon>Bacteria</taxon>
        <taxon>Bacillati</taxon>
        <taxon>Actinomycetota</taxon>
        <taxon>Actinomycetes</taxon>
        <taxon>Kitasatosporales</taxon>
        <taxon>Streptomycetaceae</taxon>
        <taxon>Actinacidiphila</taxon>
    </lineage>
</organism>
<feature type="transmembrane region" description="Helical" evidence="5">
    <location>
        <begin position="287"/>
        <end position="306"/>
    </location>
</feature>
<keyword evidence="7" id="KW-1185">Reference proteome</keyword>
<dbReference type="SUPFAM" id="SSF81340">
    <property type="entry name" value="Clc chloride channel"/>
    <property type="match status" value="1"/>
</dbReference>
<comment type="subcellular location">
    <subcellularLocation>
        <location evidence="1">Membrane</location>
        <topology evidence="1">Multi-pass membrane protein</topology>
    </subcellularLocation>
</comment>
<reference evidence="6" key="1">
    <citation type="submission" date="2021-05" db="EMBL/GenBank/DDBJ databases">
        <authorList>
            <person name="Arsene-Ploetze F."/>
        </authorList>
    </citation>
    <scope>NUCLEOTIDE SEQUENCE</scope>
    <source>
        <strain evidence="6">DSM 42138</strain>
    </source>
</reference>
<keyword evidence="2 5" id="KW-0812">Transmembrane</keyword>
<comment type="caution">
    <text evidence="6">The sequence shown here is derived from an EMBL/GenBank/DDBJ whole genome shotgun (WGS) entry which is preliminary data.</text>
</comment>
<feature type="transmembrane region" description="Helical" evidence="5">
    <location>
        <begin position="241"/>
        <end position="261"/>
    </location>
</feature>
<dbReference type="GO" id="GO:0015108">
    <property type="term" value="F:chloride transmembrane transporter activity"/>
    <property type="evidence" value="ECO:0007669"/>
    <property type="project" value="InterPro"/>
</dbReference>
<dbReference type="InterPro" id="IPR050368">
    <property type="entry name" value="ClC-type_chloride_channel"/>
</dbReference>
<protein>
    <submittedName>
        <fullName evidence="6">Chloride channel core</fullName>
    </submittedName>
</protein>
<dbReference type="InterPro" id="IPR001807">
    <property type="entry name" value="ClC"/>
</dbReference>
<evidence type="ECO:0000256" key="1">
    <source>
        <dbReference type="ARBA" id="ARBA00004141"/>
    </source>
</evidence>
<dbReference type="PRINTS" id="PR00762">
    <property type="entry name" value="CLCHANNEL"/>
</dbReference>
<evidence type="ECO:0000313" key="7">
    <source>
        <dbReference type="Proteomes" id="UP001152519"/>
    </source>
</evidence>
<feature type="transmembrane region" description="Helical" evidence="5">
    <location>
        <begin position="162"/>
        <end position="188"/>
    </location>
</feature>
<evidence type="ECO:0000313" key="6">
    <source>
        <dbReference type="EMBL" id="CAG6390941.1"/>
    </source>
</evidence>
<dbReference type="InterPro" id="IPR014743">
    <property type="entry name" value="Cl-channel_core"/>
</dbReference>
<keyword evidence="3 5" id="KW-1133">Transmembrane helix</keyword>
<dbReference type="Gene3D" id="1.10.3080.10">
    <property type="entry name" value="Clc chloride channel"/>
    <property type="match status" value="1"/>
</dbReference>
<dbReference type="CDD" id="cd00400">
    <property type="entry name" value="Voltage_gated_ClC"/>
    <property type="match status" value="1"/>
</dbReference>
<feature type="transmembrane region" description="Helical" evidence="5">
    <location>
        <begin position="362"/>
        <end position="385"/>
    </location>
</feature>
<keyword evidence="4 5" id="KW-0472">Membrane</keyword>
<evidence type="ECO:0000256" key="4">
    <source>
        <dbReference type="ARBA" id="ARBA00023136"/>
    </source>
</evidence>